<evidence type="ECO:0000256" key="1">
    <source>
        <dbReference type="ARBA" id="ARBA00022473"/>
    </source>
</evidence>
<dbReference type="OrthoDB" id="9931375at2759"/>
<dbReference type="PANTHER" id="PTHR28610">
    <property type="entry name" value="DRAXIN"/>
    <property type="match status" value="1"/>
</dbReference>
<sequence length="351" mass="39225">MTALPWCLWPTLLFGTLAFSHRTEPRPWDGRRGVAPVFSANRDAHSSVSRHGRHSNGLGHAPLPAGGPGDDGIGRAGLRLDEGWGGGGMEGTSLAFRIQSHGPKHRPLRTERARKSGRRGHHPQRRKQGGRRNKARRAKGQFRYLQPWLVQHGDEFEGKPSGVAPSKSPAQASPPPSPTDMEYTTNPSPNPSPSTSLLTTANTERPPTSTNPQKWSRRKQQHEVMPTLDMTLFDWTDYEDMRPAETWPTYKRKGKWRGKNLSGGNTTADTDAVEACDHHLDCLSGSCCDLRDHECRPYNRGLNNKCYDDCMCTEGLRCYAKFHRKRRVTRRKGRCVEPESANSDLGAFITV</sequence>
<dbReference type="InterPro" id="IPR029094">
    <property type="entry name" value="Draxin"/>
</dbReference>
<evidence type="ECO:0008006" key="9">
    <source>
        <dbReference type="Google" id="ProtNLM"/>
    </source>
</evidence>
<proteinExistence type="predicted"/>
<keyword evidence="3 6" id="KW-0732">Signal</keyword>
<feature type="chain" id="PRO_5040436220" description="Dorsal inhibitory axon guidance protein" evidence="6">
    <location>
        <begin position="19"/>
        <end position="351"/>
    </location>
</feature>
<evidence type="ECO:0000256" key="2">
    <source>
        <dbReference type="ARBA" id="ARBA00022525"/>
    </source>
</evidence>
<name>A0A9Q1D5Q1_CONCO</name>
<reference evidence="7" key="1">
    <citation type="journal article" date="2023" name="Science">
        <title>Genome structures resolve the early diversification of teleost fishes.</title>
        <authorList>
            <person name="Parey E."/>
            <person name="Louis A."/>
            <person name="Montfort J."/>
            <person name="Bouchez O."/>
            <person name="Roques C."/>
            <person name="Iampietro C."/>
            <person name="Lluch J."/>
            <person name="Castinel A."/>
            <person name="Donnadieu C."/>
            <person name="Desvignes T."/>
            <person name="Floi Bucao C."/>
            <person name="Jouanno E."/>
            <person name="Wen M."/>
            <person name="Mejri S."/>
            <person name="Dirks R."/>
            <person name="Jansen H."/>
            <person name="Henkel C."/>
            <person name="Chen W.J."/>
            <person name="Zahm M."/>
            <person name="Cabau C."/>
            <person name="Klopp C."/>
            <person name="Thompson A.W."/>
            <person name="Robinson-Rechavi M."/>
            <person name="Braasch I."/>
            <person name="Lecointre G."/>
            <person name="Bobe J."/>
            <person name="Postlethwait J.H."/>
            <person name="Berthelot C."/>
            <person name="Roest Crollius H."/>
            <person name="Guiguen Y."/>
        </authorList>
    </citation>
    <scope>NUCLEOTIDE SEQUENCE</scope>
    <source>
        <strain evidence="7">Concon-B</strain>
    </source>
</reference>
<dbReference type="GO" id="GO:0007411">
    <property type="term" value="P:axon guidance"/>
    <property type="evidence" value="ECO:0007669"/>
    <property type="project" value="InterPro"/>
</dbReference>
<dbReference type="GO" id="GO:0016055">
    <property type="term" value="P:Wnt signaling pathway"/>
    <property type="evidence" value="ECO:0007669"/>
    <property type="project" value="InterPro"/>
</dbReference>
<dbReference type="AlphaFoldDB" id="A0A9Q1D5Q1"/>
<evidence type="ECO:0000313" key="8">
    <source>
        <dbReference type="Proteomes" id="UP001152803"/>
    </source>
</evidence>
<evidence type="ECO:0000256" key="4">
    <source>
        <dbReference type="ARBA" id="ARBA00023180"/>
    </source>
</evidence>
<feature type="compositionally biased region" description="Basic residues" evidence="5">
    <location>
        <begin position="115"/>
        <end position="140"/>
    </location>
</feature>
<feature type="compositionally biased region" description="Gly residues" evidence="5">
    <location>
        <begin position="66"/>
        <end position="75"/>
    </location>
</feature>
<evidence type="ECO:0000256" key="6">
    <source>
        <dbReference type="SAM" id="SignalP"/>
    </source>
</evidence>
<evidence type="ECO:0000256" key="5">
    <source>
        <dbReference type="SAM" id="MobiDB-lite"/>
    </source>
</evidence>
<feature type="region of interest" description="Disordered" evidence="5">
    <location>
        <begin position="98"/>
        <end position="222"/>
    </location>
</feature>
<keyword evidence="8" id="KW-1185">Reference proteome</keyword>
<dbReference type="Pfam" id="PF15550">
    <property type="entry name" value="Draxin"/>
    <property type="match status" value="1"/>
</dbReference>
<dbReference type="EMBL" id="JAFJMO010000013">
    <property type="protein sequence ID" value="KAJ8259119.1"/>
    <property type="molecule type" value="Genomic_DNA"/>
</dbReference>
<protein>
    <recommendedName>
        <fullName evidence="9">Dorsal inhibitory axon guidance protein</fullName>
    </recommendedName>
</protein>
<feature type="signal peptide" evidence="6">
    <location>
        <begin position="1"/>
        <end position="18"/>
    </location>
</feature>
<gene>
    <name evidence="7" type="ORF">COCON_G00181310</name>
</gene>
<organism evidence="7 8">
    <name type="scientific">Conger conger</name>
    <name type="common">Conger eel</name>
    <name type="synonym">Muraena conger</name>
    <dbReference type="NCBI Taxonomy" id="82655"/>
    <lineage>
        <taxon>Eukaryota</taxon>
        <taxon>Metazoa</taxon>
        <taxon>Chordata</taxon>
        <taxon>Craniata</taxon>
        <taxon>Vertebrata</taxon>
        <taxon>Euteleostomi</taxon>
        <taxon>Actinopterygii</taxon>
        <taxon>Neopterygii</taxon>
        <taxon>Teleostei</taxon>
        <taxon>Anguilliformes</taxon>
        <taxon>Congridae</taxon>
        <taxon>Conger</taxon>
    </lineage>
</organism>
<dbReference type="GO" id="GO:0005576">
    <property type="term" value="C:extracellular region"/>
    <property type="evidence" value="ECO:0007669"/>
    <property type="project" value="InterPro"/>
</dbReference>
<keyword evidence="2" id="KW-0964">Secreted</keyword>
<dbReference type="PANTHER" id="PTHR28610:SF1">
    <property type="entry name" value="DRAXIN"/>
    <property type="match status" value="1"/>
</dbReference>
<dbReference type="Proteomes" id="UP001152803">
    <property type="component" value="Unassembled WGS sequence"/>
</dbReference>
<evidence type="ECO:0000256" key="3">
    <source>
        <dbReference type="ARBA" id="ARBA00022729"/>
    </source>
</evidence>
<feature type="compositionally biased region" description="Polar residues" evidence="5">
    <location>
        <begin position="201"/>
        <end position="214"/>
    </location>
</feature>
<keyword evidence="4" id="KW-0325">Glycoprotein</keyword>
<accession>A0A9Q1D5Q1</accession>
<keyword evidence="1" id="KW-0217">Developmental protein</keyword>
<feature type="region of interest" description="Disordered" evidence="5">
    <location>
        <begin position="42"/>
        <end position="79"/>
    </location>
</feature>
<comment type="caution">
    <text evidence="7">The sequence shown here is derived from an EMBL/GenBank/DDBJ whole genome shotgun (WGS) entry which is preliminary data.</text>
</comment>
<evidence type="ECO:0000313" key="7">
    <source>
        <dbReference type="EMBL" id="KAJ8259119.1"/>
    </source>
</evidence>